<sequence>MIAASSARRPLSDAMLLRIKPSGAPEFEVDVEDGATLQDVKVAATAGCDIDPELMKIIYKGKVLKDEAALEGLGIQSGTTLHIAKGIAQPREAGYANVKSAESIEIQLKGPGLDISLAVGLNDAVEELRQLAASRCDLQQEEVHLLHKGKILKDGATLASDGIISGAVVRVARRSGPQQPSFEPVVPSTPEPAEGSAMPMAWGNNGPMDLAQVRMMATAMGIPLDQVLANMPHQQAMALAQQEMAQLRRAPANESTAEMQARWAREAADMARQVRAYLEREGEPEADNDELLVDISRTLAAARERGAPVPNAVVFVDRAVARRRQSLALQQRMDREIRSGLDPEIEDAFAAAEQSVSAAARAPRRLGGEPPPPGA</sequence>
<dbReference type="Pfam" id="PF00240">
    <property type="entry name" value="ubiquitin"/>
    <property type="match status" value="2"/>
</dbReference>
<comment type="caution">
    <text evidence="3">The sequence shown here is derived from an EMBL/GenBank/DDBJ whole genome shotgun (WGS) entry which is preliminary data.</text>
</comment>
<dbReference type="EMBL" id="CAXAMN010006725">
    <property type="protein sequence ID" value="CAK9018915.1"/>
    <property type="molecule type" value="Genomic_DNA"/>
</dbReference>
<feature type="region of interest" description="Disordered" evidence="1">
    <location>
        <begin position="352"/>
        <end position="375"/>
    </location>
</feature>
<proteinExistence type="predicted"/>
<feature type="compositionally biased region" description="Low complexity" evidence="1">
    <location>
        <begin position="352"/>
        <end position="361"/>
    </location>
</feature>
<keyword evidence="5" id="KW-1185">Reference proteome</keyword>
<dbReference type="Gene3D" id="3.10.20.90">
    <property type="entry name" value="Phosphatidylinositol 3-kinase Catalytic Subunit, Chain A, domain 1"/>
    <property type="match status" value="2"/>
</dbReference>
<evidence type="ECO:0000256" key="1">
    <source>
        <dbReference type="SAM" id="MobiDB-lite"/>
    </source>
</evidence>
<evidence type="ECO:0000259" key="2">
    <source>
        <dbReference type="PROSITE" id="PS50053"/>
    </source>
</evidence>
<dbReference type="EMBL" id="CAXAMN010006781">
    <property type="protein sequence ID" value="CAK9019195.1"/>
    <property type="molecule type" value="Genomic_DNA"/>
</dbReference>
<dbReference type="InterPro" id="IPR000626">
    <property type="entry name" value="Ubiquitin-like_dom"/>
</dbReference>
<dbReference type="PANTHER" id="PTHR10677:SF3">
    <property type="entry name" value="FI07626P-RELATED"/>
    <property type="match status" value="1"/>
</dbReference>
<dbReference type="Proteomes" id="UP001642484">
    <property type="component" value="Unassembled WGS sequence"/>
</dbReference>
<gene>
    <name evidence="3" type="ORF">CCMP2556_LOCUS13467</name>
    <name evidence="4" type="ORF">CCMP2556_LOCUS13578</name>
</gene>
<dbReference type="PROSITE" id="PS50053">
    <property type="entry name" value="UBIQUITIN_2"/>
    <property type="match status" value="2"/>
</dbReference>
<protein>
    <recommendedName>
        <fullName evidence="2">Ubiquitin-like domain-containing protein</fullName>
    </recommendedName>
</protein>
<accession>A0ABP0JWR5</accession>
<feature type="domain" description="Ubiquitin-like" evidence="2">
    <location>
        <begin position="104"/>
        <end position="174"/>
    </location>
</feature>
<dbReference type="InterPro" id="IPR015496">
    <property type="entry name" value="Ubiquilin"/>
</dbReference>
<dbReference type="SMART" id="SM00213">
    <property type="entry name" value="UBQ"/>
    <property type="match status" value="2"/>
</dbReference>
<evidence type="ECO:0000313" key="4">
    <source>
        <dbReference type="EMBL" id="CAK9019195.1"/>
    </source>
</evidence>
<evidence type="ECO:0000313" key="3">
    <source>
        <dbReference type="EMBL" id="CAK9018915.1"/>
    </source>
</evidence>
<feature type="domain" description="Ubiquitin-like" evidence="2">
    <location>
        <begin position="15"/>
        <end position="83"/>
    </location>
</feature>
<name>A0ABP0JWR5_9DINO</name>
<evidence type="ECO:0000313" key="5">
    <source>
        <dbReference type="Proteomes" id="UP001642484"/>
    </source>
</evidence>
<organism evidence="3 5">
    <name type="scientific">Durusdinium trenchii</name>
    <dbReference type="NCBI Taxonomy" id="1381693"/>
    <lineage>
        <taxon>Eukaryota</taxon>
        <taxon>Sar</taxon>
        <taxon>Alveolata</taxon>
        <taxon>Dinophyceae</taxon>
        <taxon>Suessiales</taxon>
        <taxon>Symbiodiniaceae</taxon>
        <taxon>Durusdinium</taxon>
    </lineage>
</organism>
<dbReference type="SUPFAM" id="SSF54236">
    <property type="entry name" value="Ubiquitin-like"/>
    <property type="match status" value="2"/>
</dbReference>
<dbReference type="InterPro" id="IPR029071">
    <property type="entry name" value="Ubiquitin-like_domsf"/>
</dbReference>
<dbReference type="PANTHER" id="PTHR10677">
    <property type="entry name" value="UBIQUILIN"/>
    <property type="match status" value="1"/>
</dbReference>
<feature type="region of interest" description="Disordered" evidence="1">
    <location>
        <begin position="175"/>
        <end position="194"/>
    </location>
</feature>
<reference evidence="3 5" key="1">
    <citation type="submission" date="2024-02" db="EMBL/GenBank/DDBJ databases">
        <authorList>
            <person name="Chen Y."/>
            <person name="Shah S."/>
            <person name="Dougan E. K."/>
            <person name="Thang M."/>
            <person name="Chan C."/>
        </authorList>
    </citation>
    <scope>NUCLEOTIDE SEQUENCE [LARGE SCALE GENOMIC DNA]</scope>
</reference>